<evidence type="ECO:0000313" key="1">
    <source>
        <dbReference type="EMBL" id="KRY03204.1"/>
    </source>
</evidence>
<comment type="caution">
    <text evidence="1">The sequence shown here is derived from an EMBL/GenBank/DDBJ whole genome shotgun (WGS) entry which is preliminary data.</text>
</comment>
<proteinExistence type="predicted"/>
<protein>
    <submittedName>
        <fullName evidence="1">Uncharacterized protein</fullName>
    </submittedName>
</protein>
<gene>
    <name evidence="1" type="ORF">T12_10124</name>
</gene>
<reference evidence="1 2" key="1">
    <citation type="submission" date="2015-01" db="EMBL/GenBank/DDBJ databases">
        <title>Evolution of Trichinella species and genotypes.</title>
        <authorList>
            <person name="Korhonen P.K."/>
            <person name="Edoardo P."/>
            <person name="Giuseppe L.R."/>
            <person name="Gasser R.B."/>
        </authorList>
    </citation>
    <scope>NUCLEOTIDE SEQUENCE [LARGE SCALE GENOMIC DNA]</scope>
    <source>
        <strain evidence="1">ISS2496</strain>
    </source>
</reference>
<dbReference type="EMBL" id="JYDQ01003031">
    <property type="protein sequence ID" value="KRY03204.1"/>
    <property type="molecule type" value="Genomic_DNA"/>
</dbReference>
<name>A0A0V0YS72_9BILA</name>
<organism evidence="1 2">
    <name type="scientific">Trichinella patagoniensis</name>
    <dbReference type="NCBI Taxonomy" id="990121"/>
    <lineage>
        <taxon>Eukaryota</taxon>
        <taxon>Metazoa</taxon>
        <taxon>Ecdysozoa</taxon>
        <taxon>Nematoda</taxon>
        <taxon>Enoplea</taxon>
        <taxon>Dorylaimia</taxon>
        <taxon>Trichinellida</taxon>
        <taxon>Trichinellidae</taxon>
        <taxon>Trichinella</taxon>
    </lineage>
</organism>
<keyword evidence="2" id="KW-1185">Reference proteome</keyword>
<sequence length="54" mass="6043">MWLTARLFRPRLSCTVQGIAQPSRFSNYSSTIWVTRRGGTLTPINTEQAVSNTA</sequence>
<accession>A0A0V0YS72</accession>
<evidence type="ECO:0000313" key="2">
    <source>
        <dbReference type="Proteomes" id="UP000054783"/>
    </source>
</evidence>
<dbReference type="AlphaFoldDB" id="A0A0V0YS72"/>
<dbReference type="Proteomes" id="UP000054783">
    <property type="component" value="Unassembled WGS sequence"/>
</dbReference>